<gene>
    <name evidence="1" type="ORF">PXEA_LOCUS32189</name>
</gene>
<dbReference type="AlphaFoldDB" id="A0A3S5B7J8"/>
<name>A0A3S5B7J8_9PLAT</name>
<comment type="caution">
    <text evidence="1">The sequence shown here is derived from an EMBL/GenBank/DDBJ whole genome shotgun (WGS) entry which is preliminary data.</text>
</comment>
<keyword evidence="2" id="KW-1185">Reference proteome</keyword>
<dbReference type="Proteomes" id="UP000784294">
    <property type="component" value="Unassembled WGS sequence"/>
</dbReference>
<evidence type="ECO:0000313" key="2">
    <source>
        <dbReference type="Proteomes" id="UP000784294"/>
    </source>
</evidence>
<protein>
    <submittedName>
        <fullName evidence="1">Uncharacterized protein</fullName>
    </submittedName>
</protein>
<organism evidence="1 2">
    <name type="scientific">Protopolystoma xenopodis</name>
    <dbReference type="NCBI Taxonomy" id="117903"/>
    <lineage>
        <taxon>Eukaryota</taxon>
        <taxon>Metazoa</taxon>
        <taxon>Spiralia</taxon>
        <taxon>Lophotrochozoa</taxon>
        <taxon>Platyhelminthes</taxon>
        <taxon>Monogenea</taxon>
        <taxon>Polyopisthocotylea</taxon>
        <taxon>Polystomatidea</taxon>
        <taxon>Polystomatidae</taxon>
        <taxon>Protopolystoma</taxon>
    </lineage>
</organism>
<sequence>MHNNIALTLDQQPEIKTGKKSDNDSIIRLVYLAKCNTYLTFNGELREPTQGSAPILANNYMVTLEVRVFHEALVRCMDDYFAVRQRDKHSLEEIIELINRIDAKTKFSM</sequence>
<evidence type="ECO:0000313" key="1">
    <source>
        <dbReference type="EMBL" id="VEL38749.1"/>
    </source>
</evidence>
<reference evidence="1" key="1">
    <citation type="submission" date="2018-11" db="EMBL/GenBank/DDBJ databases">
        <authorList>
            <consortium name="Pathogen Informatics"/>
        </authorList>
    </citation>
    <scope>NUCLEOTIDE SEQUENCE</scope>
</reference>
<accession>A0A3S5B7J8</accession>
<dbReference type="EMBL" id="CAAALY010258886">
    <property type="protein sequence ID" value="VEL38749.1"/>
    <property type="molecule type" value="Genomic_DNA"/>
</dbReference>
<proteinExistence type="predicted"/>